<keyword evidence="1" id="KW-0812">Transmembrane</keyword>
<keyword evidence="1" id="KW-0472">Membrane</keyword>
<keyword evidence="1" id="KW-1133">Transmembrane helix</keyword>
<dbReference type="OrthoDB" id="9889734at2"/>
<protein>
    <recommendedName>
        <fullName evidence="4">Prepilin-type N-terminal cleavage/methylation domain-containing protein</fullName>
    </recommendedName>
</protein>
<feature type="transmembrane region" description="Helical" evidence="1">
    <location>
        <begin position="21"/>
        <end position="40"/>
    </location>
</feature>
<evidence type="ECO:0000313" key="2">
    <source>
        <dbReference type="EMBL" id="OWK47003.1"/>
    </source>
</evidence>
<dbReference type="EMBL" id="NIDE01000001">
    <property type="protein sequence ID" value="OWK47003.1"/>
    <property type="molecule type" value="Genomic_DNA"/>
</dbReference>
<dbReference type="InterPro" id="IPR012902">
    <property type="entry name" value="N_methyl_site"/>
</dbReference>
<reference evidence="3" key="1">
    <citation type="submission" date="2017-06" db="EMBL/GenBank/DDBJ databases">
        <title>Genome analysis of Fimbriiglobus ruber SP5, the first member of the order Planctomycetales with confirmed chitinolytic capability.</title>
        <authorList>
            <person name="Ravin N.V."/>
            <person name="Rakitin A.L."/>
            <person name="Ivanova A.A."/>
            <person name="Beletsky A.V."/>
            <person name="Kulichevskaya I.S."/>
            <person name="Mardanov A.V."/>
            <person name="Dedysh S.N."/>
        </authorList>
    </citation>
    <scope>NUCLEOTIDE SEQUENCE [LARGE SCALE GENOMIC DNA]</scope>
    <source>
        <strain evidence="3">SP5</strain>
    </source>
</reference>
<sequence length="172" mass="18312">MRSRKLNGSPGRRVGFTLLEMIVVMWALGVCLLIGAALIVTTLKVDRAGTTVADRVSRRQELARQFREDVTGADAAPDKLGDVAAGPALLILHKPGGSMIIYRWESNSLERIERVGEKETRRAVAVGPEGTAVEFVRPTAGSGLVSLRVTEPSKAGPALRAELSAALGGDLR</sequence>
<organism evidence="2 3">
    <name type="scientific">Fimbriiglobus ruber</name>
    <dbReference type="NCBI Taxonomy" id="1908690"/>
    <lineage>
        <taxon>Bacteria</taxon>
        <taxon>Pseudomonadati</taxon>
        <taxon>Planctomycetota</taxon>
        <taxon>Planctomycetia</taxon>
        <taxon>Gemmatales</taxon>
        <taxon>Gemmataceae</taxon>
        <taxon>Fimbriiglobus</taxon>
    </lineage>
</organism>
<name>A0A225E1C6_9BACT</name>
<evidence type="ECO:0000256" key="1">
    <source>
        <dbReference type="SAM" id="Phobius"/>
    </source>
</evidence>
<dbReference type="NCBIfam" id="TIGR02532">
    <property type="entry name" value="IV_pilin_GFxxxE"/>
    <property type="match status" value="1"/>
</dbReference>
<dbReference type="Proteomes" id="UP000214646">
    <property type="component" value="Unassembled WGS sequence"/>
</dbReference>
<proteinExistence type="predicted"/>
<dbReference type="AlphaFoldDB" id="A0A225E1C6"/>
<comment type="caution">
    <text evidence="2">The sequence shown here is derived from an EMBL/GenBank/DDBJ whole genome shotgun (WGS) entry which is preliminary data.</text>
</comment>
<evidence type="ECO:0008006" key="4">
    <source>
        <dbReference type="Google" id="ProtNLM"/>
    </source>
</evidence>
<evidence type="ECO:0000313" key="3">
    <source>
        <dbReference type="Proteomes" id="UP000214646"/>
    </source>
</evidence>
<accession>A0A225E1C6</accession>
<keyword evidence="3" id="KW-1185">Reference proteome</keyword>
<gene>
    <name evidence="2" type="ORF">FRUB_00702</name>
</gene>
<dbReference type="RefSeq" id="WP_088252157.1">
    <property type="nucleotide sequence ID" value="NZ_NIDE01000001.1"/>
</dbReference>